<evidence type="ECO:0000313" key="3">
    <source>
        <dbReference type="EMBL" id="CAM75113.1"/>
    </source>
</evidence>
<keyword evidence="1" id="KW-0732">Signal</keyword>
<dbReference type="AlphaFoldDB" id="A4TWV6"/>
<reference evidence="3" key="1">
    <citation type="journal article" date="2007" name="J. Bacteriol.">
        <title>Comparative genome analysis of four magnetotactic bacteria reveals a complex set of group-specific genes implicated in magnetosome biomineralization and function.</title>
        <authorList>
            <person name="Richter M."/>
            <person name="Kube M."/>
            <person name="Bazylinski D.A."/>
            <person name="Lombardot T."/>
            <person name="Gloeckner F.O."/>
            <person name="Reinhardt R."/>
            <person name="Schueler D."/>
        </authorList>
    </citation>
    <scope>NUCLEOTIDE SEQUENCE</scope>
    <source>
        <strain evidence="3">MSR-1</strain>
    </source>
</reference>
<dbReference type="EMBL" id="CU459003">
    <property type="protein sequence ID" value="CAM75113.1"/>
    <property type="molecule type" value="Genomic_DNA"/>
</dbReference>
<sequence>MRKLFVLALLPMLASFSAHAQLLDVLTAPKTLIDRAIEARSAGDIAKDNEIVVKVNAIMGKMGTVKASTEIYEQRLLITGIFDDKALYDRFERDVRQVQGVKKLYWHVSYLAKDDSRRKSLLDWGDVTVMAAKAQGRLVGTAGVADVNFRTTADAYGTVYLLGRARSGEEGKKALARVRDGTGVRKVVDYSVVRP</sequence>
<protein>
    <submittedName>
        <fullName evidence="3">Transporter</fullName>
    </submittedName>
</protein>
<organism evidence="3">
    <name type="scientific">Magnetospirillum gryphiswaldense</name>
    <dbReference type="NCBI Taxonomy" id="55518"/>
    <lineage>
        <taxon>Bacteria</taxon>
        <taxon>Pseudomonadati</taxon>
        <taxon>Pseudomonadota</taxon>
        <taxon>Alphaproteobacteria</taxon>
        <taxon>Rhodospirillales</taxon>
        <taxon>Rhodospirillaceae</taxon>
        <taxon>Magnetospirillum</taxon>
    </lineage>
</organism>
<gene>
    <name evidence="3" type="ORF">MGR_2665</name>
</gene>
<feature type="signal peptide" evidence="1">
    <location>
        <begin position="1"/>
        <end position="20"/>
    </location>
</feature>
<proteinExistence type="predicted"/>
<dbReference type="InterPro" id="IPR007055">
    <property type="entry name" value="BON_dom"/>
</dbReference>
<name>A4TWV6_9PROT</name>
<feature type="chain" id="PRO_5002672818" evidence="1">
    <location>
        <begin position="21"/>
        <end position="195"/>
    </location>
</feature>
<evidence type="ECO:0000256" key="1">
    <source>
        <dbReference type="SAM" id="SignalP"/>
    </source>
</evidence>
<feature type="domain" description="BON" evidence="2">
    <location>
        <begin position="130"/>
        <end position="193"/>
    </location>
</feature>
<dbReference type="RefSeq" id="WP_234016352.1">
    <property type="nucleotide sequence ID" value="NZ_CP027527.1"/>
</dbReference>
<evidence type="ECO:0000259" key="2">
    <source>
        <dbReference type="Pfam" id="PF04972"/>
    </source>
</evidence>
<accession>A4TWV6</accession>
<dbReference type="Pfam" id="PF04972">
    <property type="entry name" value="BON"/>
    <property type="match status" value="1"/>
</dbReference>